<dbReference type="GO" id="GO:0006508">
    <property type="term" value="P:proteolysis"/>
    <property type="evidence" value="ECO:0007669"/>
    <property type="project" value="UniProtKB-KW"/>
</dbReference>
<keyword evidence="5" id="KW-0378">Hydrolase</keyword>
<keyword evidence="7" id="KW-0067">ATP-binding</keyword>
<feature type="domain" description="Peptidase C3" evidence="13">
    <location>
        <begin position="863"/>
        <end position="1089"/>
    </location>
</feature>
<dbReference type="InterPro" id="IPR043504">
    <property type="entry name" value="Peptidase_S1_PA_chymotrypsin"/>
</dbReference>
<protein>
    <submittedName>
        <fullName evidence="14">Polymerase polyprotein</fullName>
    </submittedName>
</protein>
<evidence type="ECO:0000259" key="11">
    <source>
        <dbReference type="PROSITE" id="PS50507"/>
    </source>
</evidence>
<dbReference type="SUPFAM" id="SSF50494">
    <property type="entry name" value="Trypsin-like serine proteases"/>
    <property type="match status" value="1"/>
</dbReference>
<evidence type="ECO:0000256" key="4">
    <source>
        <dbReference type="ARBA" id="ARBA00022741"/>
    </source>
</evidence>
<dbReference type="InterPro" id="IPR043502">
    <property type="entry name" value="DNA/RNA_pol_sf"/>
</dbReference>
<keyword evidence="6" id="KW-0788">Thiol protease</keyword>
<keyword evidence="4" id="KW-0547">Nucleotide-binding</keyword>
<name>A0A6M9ZAL2_9VIRU</name>
<dbReference type="Gene3D" id="3.30.70.270">
    <property type="match status" value="1"/>
</dbReference>
<dbReference type="GO" id="GO:0003723">
    <property type="term" value="F:RNA binding"/>
    <property type="evidence" value="ECO:0007669"/>
    <property type="project" value="InterPro"/>
</dbReference>
<dbReference type="InterPro" id="IPR043128">
    <property type="entry name" value="Rev_trsase/Diguanyl_cyclase"/>
</dbReference>
<dbReference type="PROSITE" id="PS51874">
    <property type="entry name" value="PCV_3C_PRO"/>
    <property type="match status" value="1"/>
</dbReference>
<proteinExistence type="predicted"/>
<evidence type="ECO:0000256" key="10">
    <source>
        <dbReference type="SAM" id="Phobius"/>
    </source>
</evidence>
<dbReference type="InterPro" id="IPR001205">
    <property type="entry name" value="RNA-dir_pol_C"/>
</dbReference>
<dbReference type="GO" id="GO:0039694">
    <property type="term" value="P:viral RNA genome replication"/>
    <property type="evidence" value="ECO:0007669"/>
    <property type="project" value="InterPro"/>
</dbReference>
<dbReference type="PROSITE" id="PS50507">
    <property type="entry name" value="RDRP_SSRNA_POS"/>
    <property type="match status" value="1"/>
</dbReference>
<dbReference type="GO" id="GO:0006351">
    <property type="term" value="P:DNA-templated transcription"/>
    <property type="evidence" value="ECO:0007669"/>
    <property type="project" value="InterPro"/>
</dbReference>
<dbReference type="GO" id="GO:0003968">
    <property type="term" value="F:RNA-directed RNA polymerase activity"/>
    <property type="evidence" value="ECO:0007669"/>
    <property type="project" value="InterPro"/>
</dbReference>
<feature type="domain" description="SF3 helicase" evidence="12">
    <location>
        <begin position="378"/>
        <end position="551"/>
    </location>
</feature>
<feature type="domain" description="RdRp catalytic" evidence="11">
    <location>
        <begin position="1375"/>
        <end position="1503"/>
    </location>
</feature>
<keyword evidence="2" id="KW-0808">Transferase</keyword>
<evidence type="ECO:0000259" key="12">
    <source>
        <dbReference type="PROSITE" id="PS51218"/>
    </source>
</evidence>
<dbReference type="Pfam" id="PF00910">
    <property type="entry name" value="RNA_helicase"/>
    <property type="match status" value="1"/>
</dbReference>
<keyword evidence="8" id="KW-0693">Viral RNA replication</keyword>
<dbReference type="SUPFAM" id="SSF56672">
    <property type="entry name" value="DNA/RNA polymerases"/>
    <property type="match status" value="1"/>
</dbReference>
<dbReference type="Gene3D" id="2.40.10.10">
    <property type="entry name" value="Trypsin-like serine proteases"/>
    <property type="match status" value="1"/>
</dbReference>
<keyword evidence="1" id="KW-0645">Protease</keyword>
<evidence type="ECO:0000259" key="13">
    <source>
        <dbReference type="PROSITE" id="PS51874"/>
    </source>
</evidence>
<sequence length="1644" mass="185512">MRESINNHIKYTQHQDADEFYAQIGATPISTIDVNDVECEITERDPQYPCAACNKNPCQCMVKRFAAGYQWGFLTGAVTMISIREIITAFIELRDHVEGCKAQMGLFDMFSSQQTSRLVNNLNAKLDSMPDAEQISATLTTKINEILDMNCGAAPISVRNVLRTMMTLVGIYVLFQMGMIAYQTVSIIAGIVLAGAHGLSMMLSHLDTWMKGSKAQIGEVPETEPQLMETLSKVLPRSVAFFFSTCVVFLLNKVPGKDNTPEAWMRKVSMFPRTCSSLGEIYKYFNETMTKAWSYFQVTVLGHDPDIVNDAIPEITAWMVQVEAYTIPSNLNTACKAKTKRMQIARLYMEGHSLMLKYNSALTPEYKAAMQRMMVQAAKIKSHVEGKYPEFKAIRNVPLPIWLVGESQIGKSRLQSLIATELCLSAGLEDCKDQVYQRCVEQEYWDGYQNQFVVIMDDFGQMKDTVASPNLEFFEIIRSVGPFPYPLHMADIADKSSTMFTSGVLMMSTNAAQMNIESLTYPDAVWNRLNAQSWNVVLKDEYAIMRQDRNGRQYKTLNMEAVRRDSPRLENGDQWEINPYIYNFIRFDARRRNPREMANGPACGWDEFIAILKRDLAARAGGGAALDTFLDNYIVEKKQQVAQIGRGVHTPEYPTAEIAEMLLPEGETQQTVGQFLDWMMEYKDVREPDGLATTMYRTYSAEERLEFEGDPYKTPLMAFEPTMIPDDMFHLLTIAFYQSETSFGKRVVRRMQFCKEVCAAKLRQLPTKITDFVGHLRGFFRTVTEKIETFVRSDMGKIAMVVGAGMLLGFLGTYIKRTFTKDAVAVSEPAVAESDTRNLQPRLRAHAKNVAKAKPRVIRAEMGQSLGQLDVISKIRRQQYLLLGVYADGSTHTFGTITNVVGQIFLMPGHFYTYFENKPPVEMKMLHCDSNKVEIRKPYNEFFGYVIGLDGDGAANDAILFNIPNFIRGKNIVSHFVSKDDIGKLYDRKIYVTLSGMDYESGAIVSTSISGQADLLMDKVHDYALEMPAGNIPVTACSVAAYTIPTKAGDCGKILSANTDSLAGRVLGIHVSGSKAGFNFAQIVLKEELLEAIAMFPATAQCARGMNNVIDGEGTPLDTGVIHLGKLPEYLPQSSRTTIVPSRMHGILSEPTTKPAMLKPTTLVKDGQEVLWDPLVEGAKKAGRTCGYVETHILDAAARDVLNTCKTTFKEGAPAIRKIEYEDAIKGIPGDDLFQPINRTTSPGYPYMTQKKNRSQKGKTNWMGREEWEFTTEEALQLKADTMKMEKDAAESKPLDVLWVDTLKDERRPNEKVDAGKTRVISNGPMHFNILFRMYFMAALAFIRHNRIFNGVAVGINVWDREWDHLARWLLANSKRLIDGDFENFDGTLMDQFMWKIFWILDSMYDDEFHTIRYNLWYQVVYAIRVCRGTVYQCTHSLPSGFVATAEVNSLFVNLVFRCAYLMLAAIHCPEECSMRSYNENVRLVAYGDDNVLSISPKVLKWFNMETLVKVMRTFGMVYTAADKSANIVNNKTIEDISFLKRGFRQVDSIFGQTTVYLCPAELATRLEMLNWTKQRSFDSNPEESEVVSEVIKEVAMHGKAVYDELVPKIVKAAHQAGVTGFRDEGLYYYHHPFVSGHKIPSTM</sequence>
<dbReference type="CDD" id="cd23194">
    <property type="entry name" value="Dicistroviridae_RdRp"/>
    <property type="match status" value="1"/>
</dbReference>
<evidence type="ECO:0000256" key="3">
    <source>
        <dbReference type="ARBA" id="ARBA00022695"/>
    </source>
</evidence>
<dbReference type="InterPro" id="IPR014759">
    <property type="entry name" value="Helicase_SF3_ssRNA_vir"/>
</dbReference>
<dbReference type="GO" id="GO:0004197">
    <property type="term" value="F:cysteine-type endopeptidase activity"/>
    <property type="evidence" value="ECO:0007669"/>
    <property type="project" value="InterPro"/>
</dbReference>
<dbReference type="Pfam" id="PF00680">
    <property type="entry name" value="RdRP_1"/>
    <property type="match status" value="1"/>
</dbReference>
<evidence type="ECO:0000256" key="1">
    <source>
        <dbReference type="ARBA" id="ARBA00022670"/>
    </source>
</evidence>
<keyword evidence="10" id="KW-0812">Transmembrane</keyword>
<evidence type="ECO:0000256" key="5">
    <source>
        <dbReference type="ARBA" id="ARBA00022801"/>
    </source>
</evidence>
<dbReference type="PROSITE" id="PS51218">
    <property type="entry name" value="SF3_HELICASE_2"/>
    <property type="match status" value="1"/>
</dbReference>
<dbReference type="InterPro" id="IPR044067">
    <property type="entry name" value="PCV_3C_PRO"/>
</dbReference>
<evidence type="ECO:0000256" key="2">
    <source>
        <dbReference type="ARBA" id="ARBA00022679"/>
    </source>
</evidence>
<evidence type="ECO:0000313" key="14">
    <source>
        <dbReference type="EMBL" id="QKN89027.1"/>
    </source>
</evidence>
<keyword evidence="3" id="KW-0548">Nucleotidyltransferase</keyword>
<keyword evidence="10" id="KW-1133">Transmembrane helix</keyword>
<evidence type="ECO:0000256" key="6">
    <source>
        <dbReference type="ARBA" id="ARBA00022807"/>
    </source>
</evidence>
<dbReference type="EMBL" id="MT138411">
    <property type="protein sequence ID" value="QKN89027.1"/>
    <property type="molecule type" value="Genomic_RNA"/>
</dbReference>
<organism evidence="14">
    <name type="scientific">Riboviria sp</name>
    <dbReference type="NCBI Taxonomy" id="2585031"/>
    <lineage>
        <taxon>Viruses</taxon>
        <taxon>Riboviria</taxon>
    </lineage>
</organism>
<evidence type="ECO:0000256" key="9">
    <source>
        <dbReference type="SAM" id="MobiDB-lite"/>
    </source>
</evidence>
<keyword evidence="10" id="KW-0472">Membrane</keyword>
<reference evidence="14" key="1">
    <citation type="submission" date="2020-01" db="EMBL/GenBank/DDBJ databases">
        <title>Viral genomes from wild and zoo birds in China.</title>
        <authorList>
            <person name="He M.Y."/>
            <person name="Shan L.T."/>
            <person name="Zhang W."/>
            <person name="Yang X.S."/>
        </authorList>
    </citation>
    <scope>NUCLEOTIDE SEQUENCE</scope>
    <source>
        <strain evidence="14">Sto073pic1</strain>
    </source>
</reference>
<evidence type="ECO:0000256" key="8">
    <source>
        <dbReference type="ARBA" id="ARBA00022953"/>
    </source>
</evidence>
<feature type="transmembrane region" description="Helical" evidence="10">
    <location>
        <begin position="169"/>
        <end position="196"/>
    </location>
</feature>
<accession>A0A6M9ZAL2</accession>
<dbReference type="InterPro" id="IPR009003">
    <property type="entry name" value="Peptidase_S1_PA"/>
</dbReference>
<evidence type="ECO:0000256" key="7">
    <source>
        <dbReference type="ARBA" id="ARBA00022840"/>
    </source>
</evidence>
<dbReference type="InterPro" id="IPR000605">
    <property type="entry name" value="Helicase_SF3_ssDNA/RNA_vir"/>
</dbReference>
<dbReference type="GO" id="GO:0003724">
    <property type="term" value="F:RNA helicase activity"/>
    <property type="evidence" value="ECO:0007669"/>
    <property type="project" value="InterPro"/>
</dbReference>
<feature type="region of interest" description="Disordered" evidence="9">
    <location>
        <begin position="1241"/>
        <end position="1261"/>
    </location>
</feature>
<dbReference type="GO" id="GO:0005524">
    <property type="term" value="F:ATP binding"/>
    <property type="evidence" value="ECO:0007669"/>
    <property type="project" value="UniProtKB-KW"/>
</dbReference>
<dbReference type="InterPro" id="IPR007094">
    <property type="entry name" value="RNA-dir_pol_PSvirus"/>
</dbReference>